<dbReference type="SUPFAM" id="SSF54626">
    <property type="entry name" value="Chalcone isomerase"/>
    <property type="match status" value="1"/>
</dbReference>
<dbReference type="InterPro" id="IPR036298">
    <property type="entry name" value="Chalcone_isomerase_sf"/>
</dbReference>
<feature type="signal peptide" evidence="1">
    <location>
        <begin position="1"/>
        <end position="27"/>
    </location>
</feature>
<reference evidence="3 4" key="1">
    <citation type="submission" date="2024-03" db="EMBL/GenBank/DDBJ databases">
        <title>Novel species of the genus Variovorax.</title>
        <authorList>
            <person name="Liu Q."/>
            <person name="Xin Y.-H."/>
        </authorList>
    </citation>
    <scope>NUCLEOTIDE SEQUENCE [LARGE SCALE GENOMIC DNA]</scope>
    <source>
        <strain evidence="3 4">KACC 18901</strain>
    </source>
</reference>
<dbReference type="GO" id="GO:0016853">
    <property type="term" value="F:isomerase activity"/>
    <property type="evidence" value="ECO:0007669"/>
    <property type="project" value="UniProtKB-KW"/>
</dbReference>
<name>A0ABU8X9R4_9BURK</name>
<protein>
    <submittedName>
        <fullName evidence="3">Chalcone isomerase family protein</fullName>
    </submittedName>
</protein>
<evidence type="ECO:0000313" key="4">
    <source>
        <dbReference type="Proteomes" id="UP001367030"/>
    </source>
</evidence>
<dbReference type="Gene3D" id="3.50.70.10">
    <property type="match status" value="1"/>
</dbReference>
<proteinExistence type="predicted"/>
<dbReference type="RefSeq" id="WP_340335487.1">
    <property type="nucleotide sequence ID" value="NZ_JBBKZS010000004.1"/>
</dbReference>
<keyword evidence="1" id="KW-0732">Signal</keyword>
<dbReference type="EMBL" id="JBBKZS010000004">
    <property type="protein sequence ID" value="MEJ8855412.1"/>
    <property type="molecule type" value="Genomic_DNA"/>
</dbReference>
<comment type="caution">
    <text evidence="3">The sequence shown here is derived from an EMBL/GenBank/DDBJ whole genome shotgun (WGS) entry which is preliminary data.</text>
</comment>
<evidence type="ECO:0000256" key="1">
    <source>
        <dbReference type="SAM" id="SignalP"/>
    </source>
</evidence>
<accession>A0ABU8X9R4</accession>
<evidence type="ECO:0000259" key="2">
    <source>
        <dbReference type="Pfam" id="PF16036"/>
    </source>
</evidence>
<dbReference type="InterPro" id="IPR016088">
    <property type="entry name" value="Chalcone_isomerase_3-sand"/>
</dbReference>
<dbReference type="Proteomes" id="UP001367030">
    <property type="component" value="Unassembled WGS sequence"/>
</dbReference>
<dbReference type="Pfam" id="PF16036">
    <property type="entry name" value="Chalcone_3"/>
    <property type="match status" value="1"/>
</dbReference>
<feature type="chain" id="PRO_5047024644" evidence="1">
    <location>
        <begin position="28"/>
        <end position="194"/>
    </location>
</feature>
<keyword evidence="3" id="KW-0413">Isomerase</keyword>
<feature type="domain" description="Chalcone isomerase" evidence="2">
    <location>
        <begin position="32"/>
        <end position="192"/>
    </location>
</feature>
<keyword evidence="4" id="KW-1185">Reference proteome</keyword>
<gene>
    <name evidence="3" type="ORF">WKW79_12570</name>
</gene>
<dbReference type="InterPro" id="IPR016087">
    <property type="entry name" value="Chalcone_isomerase"/>
</dbReference>
<evidence type="ECO:0000313" key="3">
    <source>
        <dbReference type="EMBL" id="MEJ8855412.1"/>
    </source>
</evidence>
<sequence length="194" mass="21087">MTLRVLRARIGAVCMVLALFASIDASAAPVNKFATTTQVRGTPLILNGSGTRYRAVFKVYDVGMYTTAKVGTPEEVIALAGPKRLNFIALRDLDTTDVGLGFVKTMRMNATPEQMLRHTPEINRLIEIFSTRSKVLAGQSFAMEYVPGIGTTFFIMNEAQGAPVGDAEFFAMVLNIWLGPSPADPLLKDALLSR</sequence>
<organism evidence="3 4">
    <name type="scientific">Variovorax robiniae</name>
    <dbReference type="NCBI Taxonomy" id="1836199"/>
    <lineage>
        <taxon>Bacteria</taxon>
        <taxon>Pseudomonadati</taxon>
        <taxon>Pseudomonadota</taxon>
        <taxon>Betaproteobacteria</taxon>
        <taxon>Burkholderiales</taxon>
        <taxon>Comamonadaceae</taxon>
        <taxon>Variovorax</taxon>
    </lineage>
</organism>